<dbReference type="CDD" id="cd02966">
    <property type="entry name" value="TlpA_like_family"/>
    <property type="match status" value="1"/>
</dbReference>
<dbReference type="InterPro" id="IPR013766">
    <property type="entry name" value="Thioredoxin_domain"/>
</dbReference>
<dbReference type="AlphaFoldDB" id="A0A7V2F403"/>
<evidence type="ECO:0000259" key="2">
    <source>
        <dbReference type="PROSITE" id="PS51352"/>
    </source>
</evidence>
<dbReference type="Gene3D" id="1.25.40.10">
    <property type="entry name" value="Tetratricopeptide repeat domain"/>
    <property type="match status" value="1"/>
</dbReference>
<dbReference type="Proteomes" id="UP000886069">
    <property type="component" value="Unassembled WGS sequence"/>
</dbReference>
<comment type="caution">
    <text evidence="3">The sequence shown here is derived from an EMBL/GenBank/DDBJ whole genome shotgun (WGS) entry which is preliminary data.</text>
</comment>
<dbReference type="PROSITE" id="PS00194">
    <property type="entry name" value="THIOREDOXIN_1"/>
    <property type="match status" value="1"/>
</dbReference>
<sequence>MMTGRIRISVLALLVMAVFAGSACAGADPQREADAKEALEKLMAELQRGRNSVPMDQLITQADEGLKGFIETWSGTAASGSAMVILGQMYSQIGRGADAKAVLKRYNEGRFPKEPSEEGMAWMSLANACIGEDDFDGAAGALQKAVAIEGLDPKMKESAKSMLAQLDTMKKLRIGEEAIDFKTTDIAGKPISPADFRGKVVLIDFWATWCAPCRAEMPNVKKIYD</sequence>
<accession>A0A7V2F403</accession>
<dbReference type="Pfam" id="PF00578">
    <property type="entry name" value="AhpC-TSA"/>
    <property type="match status" value="1"/>
</dbReference>
<dbReference type="InterPro" id="IPR036249">
    <property type="entry name" value="Thioredoxin-like_sf"/>
</dbReference>
<dbReference type="GO" id="GO:0006950">
    <property type="term" value="P:response to stress"/>
    <property type="evidence" value="ECO:0007669"/>
    <property type="project" value="UniProtKB-ARBA"/>
</dbReference>
<dbReference type="PANTHER" id="PTHR42852:SF13">
    <property type="entry name" value="PROTEIN DIPZ"/>
    <property type="match status" value="1"/>
</dbReference>
<dbReference type="PANTHER" id="PTHR42852">
    <property type="entry name" value="THIOL:DISULFIDE INTERCHANGE PROTEIN DSBE"/>
    <property type="match status" value="1"/>
</dbReference>
<gene>
    <name evidence="3" type="ORF">ENO08_07550</name>
</gene>
<feature type="signal peptide" evidence="1">
    <location>
        <begin position="1"/>
        <end position="27"/>
    </location>
</feature>
<feature type="non-terminal residue" evidence="3">
    <location>
        <position position="225"/>
    </location>
</feature>
<organism evidence="3">
    <name type="scientific">Eiseniibacteriota bacterium</name>
    <dbReference type="NCBI Taxonomy" id="2212470"/>
    <lineage>
        <taxon>Bacteria</taxon>
        <taxon>Candidatus Eiseniibacteriota</taxon>
    </lineage>
</organism>
<keyword evidence="1" id="KW-0732">Signal</keyword>
<dbReference type="SUPFAM" id="SSF48452">
    <property type="entry name" value="TPR-like"/>
    <property type="match status" value="1"/>
</dbReference>
<protein>
    <submittedName>
        <fullName evidence="3">TlpA family protein disulfide reductase</fullName>
    </submittedName>
</protein>
<reference evidence="3" key="1">
    <citation type="journal article" date="2020" name="mSystems">
        <title>Genome- and Community-Level Interaction Insights into Carbon Utilization and Element Cycling Functions of Hydrothermarchaeota in Hydrothermal Sediment.</title>
        <authorList>
            <person name="Zhou Z."/>
            <person name="Liu Y."/>
            <person name="Xu W."/>
            <person name="Pan J."/>
            <person name="Luo Z.H."/>
            <person name="Li M."/>
        </authorList>
    </citation>
    <scope>NUCLEOTIDE SEQUENCE [LARGE SCALE GENOMIC DNA]</scope>
    <source>
        <strain evidence="3">SpSt-1233</strain>
    </source>
</reference>
<name>A0A7V2F403_UNCEI</name>
<evidence type="ECO:0000313" key="3">
    <source>
        <dbReference type="EMBL" id="HER44297.1"/>
    </source>
</evidence>
<dbReference type="PROSITE" id="PS51257">
    <property type="entry name" value="PROKAR_LIPOPROTEIN"/>
    <property type="match status" value="1"/>
</dbReference>
<dbReference type="PROSITE" id="PS51352">
    <property type="entry name" value="THIOREDOXIN_2"/>
    <property type="match status" value="1"/>
</dbReference>
<dbReference type="SUPFAM" id="SSF52833">
    <property type="entry name" value="Thioredoxin-like"/>
    <property type="match status" value="1"/>
</dbReference>
<dbReference type="InterPro" id="IPR050553">
    <property type="entry name" value="Thioredoxin_ResA/DsbE_sf"/>
</dbReference>
<dbReference type="Gene3D" id="3.40.30.10">
    <property type="entry name" value="Glutaredoxin"/>
    <property type="match status" value="1"/>
</dbReference>
<dbReference type="GO" id="GO:0016491">
    <property type="term" value="F:oxidoreductase activity"/>
    <property type="evidence" value="ECO:0007669"/>
    <property type="project" value="InterPro"/>
</dbReference>
<feature type="domain" description="Thioredoxin" evidence="2">
    <location>
        <begin position="172"/>
        <end position="225"/>
    </location>
</feature>
<dbReference type="InterPro" id="IPR017937">
    <property type="entry name" value="Thioredoxin_CS"/>
</dbReference>
<dbReference type="InterPro" id="IPR000866">
    <property type="entry name" value="AhpC/TSA"/>
</dbReference>
<dbReference type="InterPro" id="IPR011990">
    <property type="entry name" value="TPR-like_helical_dom_sf"/>
</dbReference>
<feature type="chain" id="PRO_5031209620" evidence="1">
    <location>
        <begin position="28"/>
        <end position="225"/>
    </location>
</feature>
<dbReference type="EMBL" id="DSEC01000544">
    <property type="protein sequence ID" value="HER44297.1"/>
    <property type="molecule type" value="Genomic_DNA"/>
</dbReference>
<proteinExistence type="predicted"/>
<dbReference type="GO" id="GO:0016209">
    <property type="term" value="F:antioxidant activity"/>
    <property type="evidence" value="ECO:0007669"/>
    <property type="project" value="InterPro"/>
</dbReference>
<evidence type="ECO:0000256" key="1">
    <source>
        <dbReference type="SAM" id="SignalP"/>
    </source>
</evidence>